<organism evidence="2 3">
    <name type="scientific">Vanrija albida</name>
    <dbReference type="NCBI Taxonomy" id="181172"/>
    <lineage>
        <taxon>Eukaryota</taxon>
        <taxon>Fungi</taxon>
        <taxon>Dikarya</taxon>
        <taxon>Basidiomycota</taxon>
        <taxon>Agaricomycotina</taxon>
        <taxon>Tremellomycetes</taxon>
        <taxon>Trichosporonales</taxon>
        <taxon>Trichosporonaceae</taxon>
        <taxon>Vanrija</taxon>
    </lineage>
</organism>
<dbReference type="PANTHER" id="PTHR33802:SF1">
    <property type="entry name" value="XK-RELATED PROTEIN"/>
    <property type="match status" value="1"/>
</dbReference>
<evidence type="ECO:0000313" key="3">
    <source>
        <dbReference type="Proteomes" id="UP001565368"/>
    </source>
</evidence>
<feature type="transmembrane region" description="Helical" evidence="1">
    <location>
        <begin position="80"/>
        <end position="98"/>
    </location>
</feature>
<name>A0ABR3QDD3_9TREE</name>
<feature type="transmembrane region" description="Helical" evidence="1">
    <location>
        <begin position="175"/>
        <end position="196"/>
    </location>
</feature>
<evidence type="ECO:0000313" key="2">
    <source>
        <dbReference type="EMBL" id="KAL1412398.1"/>
    </source>
</evidence>
<feature type="transmembrane region" description="Helical" evidence="1">
    <location>
        <begin position="104"/>
        <end position="124"/>
    </location>
</feature>
<dbReference type="Proteomes" id="UP001565368">
    <property type="component" value="Unassembled WGS sequence"/>
</dbReference>
<feature type="transmembrane region" description="Helical" evidence="1">
    <location>
        <begin position="144"/>
        <end position="163"/>
    </location>
</feature>
<feature type="transmembrane region" description="Helical" evidence="1">
    <location>
        <begin position="49"/>
        <end position="68"/>
    </location>
</feature>
<sequence length="268" mass="30010">MGLWNGIHIKLLNIAAFALGLSSNVYTVVGPNGTYGDGKETYVTPSDYAFWIWTLIYLLLLGFIFFQFTTPGEAIIVEAIAYRFAFLVTLNSIFLFLWARGWYLSAFVFSLLLAASVSQVYYIINRDHSSREGWGTELFVHLPFSLYHGWTIVLIVIALFQAFGVDSSISKAGFWTKFFVFLAFVFLESTAAGYAFATAQGDPAGASVIAWALFSIFIHQEVPFIRWSAFAFFILSLFAILKALYSSWRTGSPILHDEERAPLVAGEN</sequence>
<feature type="transmembrane region" description="Helical" evidence="1">
    <location>
        <begin position="203"/>
        <end position="219"/>
    </location>
</feature>
<feature type="transmembrane region" description="Helical" evidence="1">
    <location>
        <begin position="225"/>
        <end position="245"/>
    </location>
</feature>
<comment type="caution">
    <text evidence="2">The sequence shown here is derived from an EMBL/GenBank/DDBJ whole genome shotgun (WGS) entry which is preliminary data.</text>
</comment>
<gene>
    <name evidence="2" type="ORF">Q8F55_000143</name>
</gene>
<keyword evidence="3" id="KW-1185">Reference proteome</keyword>
<dbReference type="GeneID" id="95981186"/>
<evidence type="ECO:0000256" key="1">
    <source>
        <dbReference type="SAM" id="Phobius"/>
    </source>
</evidence>
<protein>
    <submittedName>
        <fullName evidence="2">Uncharacterized protein</fullName>
    </submittedName>
</protein>
<dbReference type="EMBL" id="JBBXJM010000001">
    <property type="protein sequence ID" value="KAL1412398.1"/>
    <property type="molecule type" value="Genomic_DNA"/>
</dbReference>
<dbReference type="RefSeq" id="XP_069212342.1">
    <property type="nucleotide sequence ID" value="XM_069348798.1"/>
</dbReference>
<keyword evidence="1" id="KW-0472">Membrane</keyword>
<keyword evidence="1" id="KW-1133">Transmembrane helix</keyword>
<accession>A0ABR3QDD3</accession>
<keyword evidence="1" id="KW-0812">Transmembrane</keyword>
<reference evidence="2 3" key="1">
    <citation type="submission" date="2023-08" db="EMBL/GenBank/DDBJ databases">
        <title>Annotated Genome Sequence of Vanrija albida AlHP1.</title>
        <authorList>
            <person name="Herzog R."/>
        </authorList>
    </citation>
    <scope>NUCLEOTIDE SEQUENCE [LARGE SCALE GENOMIC DNA]</scope>
    <source>
        <strain evidence="2 3">AlHP1</strain>
    </source>
</reference>
<dbReference type="PANTHER" id="PTHR33802">
    <property type="entry name" value="SI:CH211-161H7.5-RELATED"/>
    <property type="match status" value="1"/>
</dbReference>
<proteinExistence type="predicted"/>
<feature type="transmembrane region" description="Helical" evidence="1">
    <location>
        <begin position="12"/>
        <end position="29"/>
    </location>
</feature>